<comment type="caution">
    <text evidence="8">The sequence shown here is derived from an EMBL/GenBank/DDBJ whole genome shotgun (WGS) entry which is preliminary data.</text>
</comment>
<dbReference type="SUPFAM" id="SSF53850">
    <property type="entry name" value="Periplasmic binding protein-like II"/>
    <property type="match status" value="1"/>
</dbReference>
<keyword evidence="2 5" id="KW-0813">Transport</keyword>
<gene>
    <name evidence="8" type="ORF">DFQ59_1149</name>
</gene>
<dbReference type="Pfam" id="PF13416">
    <property type="entry name" value="SBP_bac_8"/>
    <property type="match status" value="1"/>
</dbReference>
<evidence type="ECO:0000256" key="2">
    <source>
        <dbReference type="ARBA" id="ARBA00022448"/>
    </source>
</evidence>
<evidence type="ECO:0000256" key="6">
    <source>
        <dbReference type="PIRSR" id="PIRSR019574-1"/>
    </source>
</evidence>
<evidence type="ECO:0000313" key="8">
    <source>
        <dbReference type="EMBL" id="RCX24853.1"/>
    </source>
</evidence>
<keyword evidence="3 7" id="KW-0732">Signal</keyword>
<reference evidence="8 9" key="1">
    <citation type="submission" date="2018-07" db="EMBL/GenBank/DDBJ databases">
        <title>Genomic Encyclopedia of Type Strains, Phase IV (KMG-IV): sequencing the most valuable type-strain genomes for metagenomic binning, comparative biology and taxonomic classification.</title>
        <authorList>
            <person name="Goeker M."/>
        </authorList>
    </citation>
    <scope>NUCLEOTIDE SEQUENCE [LARGE SCALE GENOMIC DNA]</scope>
    <source>
        <strain evidence="8 9">DSM 26407</strain>
    </source>
</reference>
<evidence type="ECO:0000313" key="9">
    <source>
        <dbReference type="Proteomes" id="UP000252707"/>
    </source>
</evidence>
<dbReference type="OrthoDB" id="9769319at2"/>
<evidence type="ECO:0000256" key="7">
    <source>
        <dbReference type="SAM" id="SignalP"/>
    </source>
</evidence>
<dbReference type="GO" id="GO:0019808">
    <property type="term" value="F:polyamine binding"/>
    <property type="evidence" value="ECO:0007669"/>
    <property type="project" value="InterPro"/>
</dbReference>
<dbReference type="PIRSF" id="PIRSF019574">
    <property type="entry name" value="Periplasmic_polyamine_BP"/>
    <property type="match status" value="1"/>
</dbReference>
<dbReference type="Gene3D" id="3.40.190.10">
    <property type="entry name" value="Periplasmic binding protein-like II"/>
    <property type="match status" value="2"/>
</dbReference>
<comment type="similarity">
    <text evidence="5">Belongs to the bacterial solute-binding protein PotD/PotF family.</text>
</comment>
<comment type="function">
    <text evidence="5">Required for the activity of the bacterial periplasmic transport system of putrescine.</text>
</comment>
<dbReference type="GO" id="GO:0015846">
    <property type="term" value="P:polyamine transport"/>
    <property type="evidence" value="ECO:0007669"/>
    <property type="project" value="InterPro"/>
</dbReference>
<protein>
    <recommendedName>
        <fullName evidence="5">Putrescine-binding periplasmic protein</fullName>
    </recommendedName>
</protein>
<dbReference type="GO" id="GO:0042597">
    <property type="term" value="C:periplasmic space"/>
    <property type="evidence" value="ECO:0007669"/>
    <property type="project" value="UniProtKB-SubCell"/>
</dbReference>
<organism evidence="8 9">
    <name type="scientific">Thioalbus denitrificans</name>
    <dbReference type="NCBI Taxonomy" id="547122"/>
    <lineage>
        <taxon>Bacteria</taxon>
        <taxon>Pseudomonadati</taxon>
        <taxon>Pseudomonadota</taxon>
        <taxon>Gammaproteobacteria</taxon>
        <taxon>Chromatiales</taxon>
        <taxon>Ectothiorhodospiraceae</taxon>
        <taxon>Thioalbus</taxon>
    </lineage>
</organism>
<dbReference type="CDD" id="cd13659">
    <property type="entry name" value="PBP2_PotF"/>
    <property type="match status" value="1"/>
</dbReference>
<dbReference type="AlphaFoldDB" id="A0A369BTG2"/>
<dbReference type="Proteomes" id="UP000252707">
    <property type="component" value="Unassembled WGS sequence"/>
</dbReference>
<keyword evidence="4 5" id="KW-0574">Periplasm</keyword>
<dbReference type="PANTHER" id="PTHR30222:SF12">
    <property type="entry name" value="NORSPERMIDINE SENSOR"/>
    <property type="match status" value="1"/>
</dbReference>
<accession>A0A369BTG2</accession>
<evidence type="ECO:0000256" key="4">
    <source>
        <dbReference type="ARBA" id="ARBA00022764"/>
    </source>
</evidence>
<sequence length="366" mass="40016">MPRKFAKLLAVCLAFTAAAVAAAEEPVVNVYNWSDYIAEDTLQQFEAATGIKVVYDVYDANEVLEAKLLAGASGYDVIFPSAQPFAERHVSAGLYRPLERDKLPHYGNLDPDILGALADSDPGNAHLVPYMWGTTGIGYNVRMVREMLGDEAPLDSWRLIFDPAIAKRLAGCGISVLDDEQEALAAALTYLGKDPNSTDPADIEAAAEAFAQVRPFIRYFHSSQYINDLANGDLCVAHGYSGDVLQARDRADEADNGVEVAFTIPREGAILWIDVMAIPVDAPHPDNAHRFIDFLLQPEVIADISNYVAYANANSAATPLLDEEVRDDPGIYPPAAVKARLVTAKVMPQQLQRLRVRTWTRIKTGQ</sequence>
<dbReference type="InterPro" id="IPR001188">
    <property type="entry name" value="Sperm_putr-bd"/>
</dbReference>
<evidence type="ECO:0000256" key="1">
    <source>
        <dbReference type="ARBA" id="ARBA00004418"/>
    </source>
</evidence>
<proteinExistence type="inferred from homology"/>
<evidence type="ECO:0000256" key="3">
    <source>
        <dbReference type="ARBA" id="ARBA00022729"/>
    </source>
</evidence>
<dbReference type="RefSeq" id="WP_114281057.1">
    <property type="nucleotide sequence ID" value="NZ_QPJY01000014.1"/>
</dbReference>
<name>A0A369BTG2_9GAMM</name>
<keyword evidence="9" id="KW-1185">Reference proteome</keyword>
<evidence type="ECO:0000256" key="5">
    <source>
        <dbReference type="PIRNR" id="PIRNR019574"/>
    </source>
</evidence>
<feature type="chain" id="PRO_5016795333" description="Putrescine-binding periplasmic protein" evidence="7">
    <location>
        <begin position="24"/>
        <end position="366"/>
    </location>
</feature>
<dbReference type="PANTHER" id="PTHR30222">
    <property type="entry name" value="SPERMIDINE/PUTRESCINE-BINDING PERIPLASMIC PROTEIN"/>
    <property type="match status" value="1"/>
</dbReference>
<comment type="subcellular location">
    <subcellularLocation>
        <location evidence="1 5">Periplasm</location>
    </subcellularLocation>
</comment>
<dbReference type="PRINTS" id="PR00909">
    <property type="entry name" value="SPERMDNBNDNG"/>
</dbReference>
<dbReference type="InterPro" id="IPR006059">
    <property type="entry name" value="SBP"/>
</dbReference>
<feature type="binding site" evidence="6">
    <location>
        <begin position="179"/>
        <end position="182"/>
    </location>
    <ligand>
        <name>spermidine</name>
        <dbReference type="ChEBI" id="CHEBI:57834"/>
    </ligand>
</feature>
<dbReference type="EMBL" id="QPJY01000014">
    <property type="protein sequence ID" value="RCX24853.1"/>
    <property type="molecule type" value="Genomic_DNA"/>
</dbReference>
<feature type="signal peptide" evidence="7">
    <location>
        <begin position="1"/>
        <end position="23"/>
    </location>
</feature>